<dbReference type="PROSITE" id="PS00018">
    <property type="entry name" value="EF_HAND_1"/>
    <property type="match status" value="1"/>
</dbReference>
<sequence length="742" mass="85507">MVKTDKNTDKKMERAIRMVRSSSGKLKRIRDDDDDNEDESGSENKYDSESSDDEDDDDFISDDSDDDGDMNKAEFNAFLSKIFPSKYIQQKAQTLKDEKSRKYKNTKNTKNTKNKNSNKQDKNTRQRSKRGKQRKQELIIIPIVSKSRKRSHEDSEEDFEVDEDSDSQYEYEDSDEEDIGEEDSYDEDSDDEGSDDEDSDDEDSEHDDSDDEDSDDEDCEDEECEDHDNDDVDIDEDKLRNSKSKKTKKNASSNKPKEKKNHDDYKKELALKKETLDKMKLAMAGQSGQESNEITKNADKFIRSEMKRINKQLQKYERKKKKKAQTKFRSLLKGKMSTTDIEYFKKLPYIEQSKLLIEMDTINSSITIDKPYRISILELDIPASFKACAMKKVNMLRYMEPGAGEYYKVKNWIDTFMKIPFGKNSNLPIKFEDGVDKCHDFMESAKASLDAVVYGLEDAKMQIMQLIGQLITNPQAIGTAIAIHGPMGTGKTTLVKDGISKILGREFAFIALGGATDSSFLEGHSYTYEGSMWGQIVDILIRCKTMNPIIYFDELDKVSDSAKGEEIIGILTHLTDTTQNSEFHDKFFSEIKFDLSKCLFIFSYNDESKVNPILKDRMYRIQTAGYNVKDKNIICSKHLMPKICEQVKFKEDEIIIKDDVVEYIVTNHTNEEKGIRTLKRCLEIIHTKLNLYRLMKPNTKLFENELTLDVTFPFEVTKDVVDTMIKKSTSGSNISVLRAMYI</sequence>
<evidence type="ECO:0000256" key="1">
    <source>
        <dbReference type="SAM" id="MobiDB-lite"/>
    </source>
</evidence>
<dbReference type="InterPro" id="IPR027417">
    <property type="entry name" value="P-loop_NTPase"/>
</dbReference>
<feature type="domain" description="ATPase AAA-type core" evidence="2">
    <location>
        <begin position="482"/>
        <end position="623"/>
    </location>
</feature>
<feature type="compositionally biased region" description="Acidic residues" evidence="1">
    <location>
        <begin position="154"/>
        <end position="236"/>
    </location>
</feature>
<dbReference type="Gene3D" id="3.40.50.300">
    <property type="entry name" value="P-loop containing nucleotide triphosphate hydrolases"/>
    <property type="match status" value="1"/>
</dbReference>
<dbReference type="Pfam" id="PF00004">
    <property type="entry name" value="AAA"/>
    <property type="match status" value="1"/>
</dbReference>
<reference evidence="3" key="1">
    <citation type="journal article" date="2020" name="Nature">
        <title>Giant virus diversity and host interactions through global metagenomics.</title>
        <authorList>
            <person name="Schulz F."/>
            <person name="Roux S."/>
            <person name="Paez-Espino D."/>
            <person name="Jungbluth S."/>
            <person name="Walsh D.A."/>
            <person name="Denef V.J."/>
            <person name="McMahon K.D."/>
            <person name="Konstantinidis K.T."/>
            <person name="Eloe-Fadrosh E.A."/>
            <person name="Kyrpides N.C."/>
            <person name="Woyke T."/>
        </authorList>
    </citation>
    <scope>NUCLEOTIDE SEQUENCE</scope>
    <source>
        <strain evidence="3">GVMAG-M-3300025880-76</strain>
    </source>
</reference>
<dbReference type="SUPFAM" id="SSF52540">
    <property type="entry name" value="P-loop containing nucleoside triphosphate hydrolases"/>
    <property type="match status" value="1"/>
</dbReference>
<dbReference type="InterPro" id="IPR027065">
    <property type="entry name" value="Lon_Prtase"/>
</dbReference>
<feature type="compositionally biased region" description="Acidic residues" evidence="1">
    <location>
        <begin position="32"/>
        <end position="41"/>
    </location>
</feature>
<dbReference type="InterPro" id="IPR018247">
    <property type="entry name" value="EF_Hand_1_Ca_BS"/>
</dbReference>
<dbReference type="GO" id="GO:0005524">
    <property type="term" value="F:ATP binding"/>
    <property type="evidence" value="ECO:0007669"/>
    <property type="project" value="InterPro"/>
</dbReference>
<dbReference type="InterPro" id="IPR003959">
    <property type="entry name" value="ATPase_AAA_core"/>
</dbReference>
<dbReference type="AlphaFoldDB" id="A0A6C0JCX9"/>
<feature type="compositionally biased region" description="Acidic residues" evidence="1">
    <location>
        <begin position="49"/>
        <end position="68"/>
    </location>
</feature>
<dbReference type="GO" id="GO:0004252">
    <property type="term" value="F:serine-type endopeptidase activity"/>
    <property type="evidence" value="ECO:0007669"/>
    <property type="project" value="InterPro"/>
</dbReference>
<name>A0A6C0JCX9_9ZZZZ</name>
<dbReference type="PANTHER" id="PTHR43718:SF2">
    <property type="entry name" value="LON PROTEASE HOMOLOG, MITOCHONDRIAL"/>
    <property type="match status" value="1"/>
</dbReference>
<dbReference type="EMBL" id="MN740362">
    <property type="protein sequence ID" value="QHU02741.1"/>
    <property type="molecule type" value="Genomic_DNA"/>
</dbReference>
<protein>
    <recommendedName>
        <fullName evidence="2">ATPase AAA-type core domain-containing protein</fullName>
    </recommendedName>
</protein>
<dbReference type="GO" id="GO:0004176">
    <property type="term" value="F:ATP-dependent peptidase activity"/>
    <property type="evidence" value="ECO:0007669"/>
    <property type="project" value="InterPro"/>
</dbReference>
<feature type="region of interest" description="Disordered" evidence="1">
    <location>
        <begin position="1"/>
        <end position="265"/>
    </location>
</feature>
<feature type="compositionally biased region" description="Basic and acidic residues" evidence="1">
    <location>
        <begin position="1"/>
        <end position="16"/>
    </location>
</feature>
<evidence type="ECO:0000313" key="3">
    <source>
        <dbReference type="EMBL" id="QHU02741.1"/>
    </source>
</evidence>
<feature type="compositionally biased region" description="Basic residues" evidence="1">
    <location>
        <begin position="101"/>
        <end position="113"/>
    </location>
</feature>
<accession>A0A6C0JCX9</accession>
<proteinExistence type="predicted"/>
<organism evidence="3">
    <name type="scientific">viral metagenome</name>
    <dbReference type="NCBI Taxonomy" id="1070528"/>
    <lineage>
        <taxon>unclassified sequences</taxon>
        <taxon>metagenomes</taxon>
        <taxon>organismal metagenomes</taxon>
    </lineage>
</organism>
<dbReference type="Gene3D" id="1.10.8.60">
    <property type="match status" value="1"/>
</dbReference>
<dbReference type="GO" id="GO:0016887">
    <property type="term" value="F:ATP hydrolysis activity"/>
    <property type="evidence" value="ECO:0007669"/>
    <property type="project" value="InterPro"/>
</dbReference>
<dbReference type="PANTHER" id="PTHR43718">
    <property type="entry name" value="LON PROTEASE"/>
    <property type="match status" value="1"/>
</dbReference>
<evidence type="ECO:0000259" key="2">
    <source>
        <dbReference type="Pfam" id="PF00004"/>
    </source>
</evidence>
<dbReference type="GO" id="GO:0006515">
    <property type="term" value="P:protein quality control for misfolded or incompletely synthesized proteins"/>
    <property type="evidence" value="ECO:0007669"/>
    <property type="project" value="TreeGrafter"/>
</dbReference>